<evidence type="ECO:0000313" key="3">
    <source>
        <dbReference type="EMBL" id="NNM47865.1"/>
    </source>
</evidence>
<dbReference type="Pfam" id="PF00144">
    <property type="entry name" value="Beta-lactamase"/>
    <property type="match status" value="1"/>
</dbReference>
<protein>
    <submittedName>
        <fullName evidence="3">Beta-lactamase family protein</fullName>
    </submittedName>
</protein>
<keyword evidence="4" id="KW-1185">Reference proteome</keyword>
<organism evidence="3 4">
    <name type="scientific">Knoellia koreensis</name>
    <dbReference type="NCBI Taxonomy" id="2730921"/>
    <lineage>
        <taxon>Bacteria</taxon>
        <taxon>Bacillati</taxon>
        <taxon>Actinomycetota</taxon>
        <taxon>Actinomycetes</taxon>
        <taxon>Micrococcales</taxon>
        <taxon>Intrasporangiaceae</taxon>
        <taxon>Knoellia</taxon>
    </lineage>
</organism>
<dbReference type="GO" id="GO:0016787">
    <property type="term" value="F:hydrolase activity"/>
    <property type="evidence" value="ECO:0007669"/>
    <property type="project" value="UniProtKB-KW"/>
</dbReference>
<dbReference type="RefSeq" id="WP_171244992.1">
    <property type="nucleotide sequence ID" value="NZ_JABEPQ010000005.1"/>
</dbReference>
<sequence>MNLHLAPVAETLVGLGDPGSHPAGAVVGVRVGGESSVAAAGWALLPGEQSPGRPMTDSALLDVASVTKIASTTAVAMRLVAAGDLDLDAPVRGDEVTSRHLLAHTSGMPPWSPLYCATTERADALKRAATVDLVAEPGTVWSYSDLGMITLGGVLESVVGQRQDELFTRLVARPLGLDSAAYGPVDESRAAASSDGDAIEREMVRTGEPYETPFTVDDFGGWRTEPTVGVANDGNATHALGGVAGHAGLFASVPDLLRLGAWLTDRRVHGDVLDHFTRPLDVAPDRALGFRLATWRVGGEDVPMAMHPGFTGTVLASALDRDLVVAVAATRLHGTTTPVPVDEIIRVALAGVARAIEEG</sequence>
<evidence type="ECO:0000313" key="4">
    <source>
        <dbReference type="Proteomes" id="UP000588586"/>
    </source>
</evidence>
<dbReference type="AlphaFoldDB" id="A0A849HIV4"/>
<dbReference type="SUPFAM" id="SSF56601">
    <property type="entry name" value="beta-lactamase/transpeptidase-like"/>
    <property type="match status" value="1"/>
</dbReference>
<evidence type="ECO:0000256" key="1">
    <source>
        <dbReference type="ARBA" id="ARBA00022801"/>
    </source>
</evidence>
<dbReference type="InterPro" id="IPR050789">
    <property type="entry name" value="Diverse_Enzym_Activities"/>
</dbReference>
<feature type="domain" description="Beta-lactamase-related" evidence="2">
    <location>
        <begin position="23"/>
        <end position="339"/>
    </location>
</feature>
<gene>
    <name evidence="3" type="ORF">HJG52_17915</name>
</gene>
<dbReference type="InterPro" id="IPR012338">
    <property type="entry name" value="Beta-lactam/transpept-like"/>
</dbReference>
<proteinExistence type="predicted"/>
<dbReference type="PANTHER" id="PTHR43283">
    <property type="entry name" value="BETA-LACTAMASE-RELATED"/>
    <property type="match status" value="1"/>
</dbReference>
<name>A0A849HIV4_9MICO</name>
<keyword evidence="1" id="KW-0378">Hydrolase</keyword>
<reference evidence="3 4" key="1">
    <citation type="submission" date="2020-04" db="EMBL/GenBank/DDBJ databases">
        <title>Knoellia sp. isolate from air conditioner.</title>
        <authorList>
            <person name="Chea S."/>
            <person name="Kim D.-U."/>
        </authorList>
    </citation>
    <scope>NUCLEOTIDE SEQUENCE [LARGE SCALE GENOMIC DNA]</scope>
    <source>
        <strain evidence="3 4">DB2414S</strain>
    </source>
</reference>
<dbReference type="Proteomes" id="UP000588586">
    <property type="component" value="Unassembled WGS sequence"/>
</dbReference>
<comment type="caution">
    <text evidence="3">The sequence shown here is derived from an EMBL/GenBank/DDBJ whole genome shotgun (WGS) entry which is preliminary data.</text>
</comment>
<dbReference type="InterPro" id="IPR001466">
    <property type="entry name" value="Beta-lactam-related"/>
</dbReference>
<dbReference type="Gene3D" id="3.40.710.10">
    <property type="entry name" value="DD-peptidase/beta-lactamase superfamily"/>
    <property type="match status" value="1"/>
</dbReference>
<dbReference type="EMBL" id="JABEPQ010000005">
    <property type="protein sequence ID" value="NNM47865.1"/>
    <property type="molecule type" value="Genomic_DNA"/>
</dbReference>
<dbReference type="PANTHER" id="PTHR43283:SF11">
    <property type="entry name" value="BETA-LACTAMASE-RELATED DOMAIN-CONTAINING PROTEIN"/>
    <property type="match status" value="1"/>
</dbReference>
<accession>A0A849HIV4</accession>
<evidence type="ECO:0000259" key="2">
    <source>
        <dbReference type="Pfam" id="PF00144"/>
    </source>
</evidence>